<evidence type="ECO:0000256" key="3">
    <source>
        <dbReference type="ARBA" id="ARBA00022448"/>
    </source>
</evidence>
<dbReference type="NCBIfam" id="NF011687">
    <property type="entry name" value="PRK15107.1"/>
    <property type="match status" value="1"/>
</dbReference>
<dbReference type="InterPro" id="IPR043429">
    <property type="entry name" value="ArtM/GltK/GlnP/TcyL/YhdX-like"/>
</dbReference>
<dbReference type="InterPro" id="IPR035906">
    <property type="entry name" value="MetI-like_sf"/>
</dbReference>
<comment type="subcellular location">
    <subcellularLocation>
        <location evidence="1">Cell inner membrane</location>
        <topology evidence="1">Multi-pass membrane protein</topology>
    </subcellularLocation>
    <subcellularLocation>
        <location evidence="13">Cell membrane</location>
        <topology evidence="13">Multi-pass membrane protein</topology>
    </subcellularLocation>
</comment>
<dbReference type="InterPro" id="IPR000515">
    <property type="entry name" value="MetI-like"/>
</dbReference>
<reference evidence="15 16" key="1">
    <citation type="journal article" date="2019" name="Int. J. Syst. Evol. Microbiol.">
        <title>Limnobaculum parvum gen. nov., sp. nov., isolated from a freshwater lake.</title>
        <authorList>
            <person name="Baek C."/>
            <person name="Shin S.K."/>
            <person name="Yi H."/>
        </authorList>
    </citation>
    <scope>NUCLEOTIDE SEQUENCE [LARGE SCALE GENOMIC DNA]</scope>
    <source>
        <strain evidence="15 16">HYN0051</strain>
    </source>
</reference>
<evidence type="ECO:0000313" key="15">
    <source>
        <dbReference type="EMBL" id="AWH87703.1"/>
    </source>
</evidence>
<feature type="transmembrane region" description="Helical" evidence="13">
    <location>
        <begin position="56"/>
        <end position="77"/>
    </location>
</feature>
<feature type="transmembrane region" description="Helical" evidence="13">
    <location>
        <begin position="200"/>
        <end position="221"/>
    </location>
</feature>
<sequence length="227" mass="25414">MLEFDWSTIIPNMPYLLEGMWVTLRIAGSAIIFGIAWGTALAIFRLAPPPFRWISWIAAAYVNTFRSIPLFMVLLWFYLIVPQLLQTFLGLSPQTDIRFISAVIAFSLFEAAYYSEIIRAGLQSVARGQNSAALALGMTPWQSMRLIILPQAFKAMTPLLLTQGIILFQDTSLVYIIGVADFFRSANNIGKTSGTEIEMVLFAGFVYFIICLSASLLVTYLKKRTTV</sequence>
<evidence type="ECO:0000256" key="9">
    <source>
        <dbReference type="ARBA" id="ARBA00023136"/>
    </source>
</evidence>
<dbReference type="EMBL" id="CP029185">
    <property type="protein sequence ID" value="AWH87703.1"/>
    <property type="molecule type" value="Genomic_DNA"/>
</dbReference>
<evidence type="ECO:0000256" key="11">
    <source>
        <dbReference type="ARBA" id="ARBA00062718"/>
    </source>
</evidence>
<evidence type="ECO:0000256" key="7">
    <source>
        <dbReference type="ARBA" id="ARBA00022970"/>
    </source>
</evidence>
<dbReference type="GO" id="GO:0043190">
    <property type="term" value="C:ATP-binding cassette (ABC) transporter complex"/>
    <property type="evidence" value="ECO:0007669"/>
    <property type="project" value="InterPro"/>
</dbReference>
<evidence type="ECO:0000256" key="13">
    <source>
        <dbReference type="RuleBase" id="RU363032"/>
    </source>
</evidence>
<organism evidence="15 16">
    <name type="scientific">Limnobaculum parvum</name>
    <dbReference type="NCBI Taxonomy" id="2172103"/>
    <lineage>
        <taxon>Bacteria</taxon>
        <taxon>Pseudomonadati</taxon>
        <taxon>Pseudomonadota</taxon>
        <taxon>Gammaproteobacteria</taxon>
        <taxon>Enterobacterales</taxon>
        <taxon>Budviciaceae</taxon>
        <taxon>Limnobaculum</taxon>
    </lineage>
</organism>
<evidence type="ECO:0000256" key="12">
    <source>
        <dbReference type="ARBA" id="ARBA00073645"/>
    </source>
</evidence>
<keyword evidence="16" id="KW-1185">Reference proteome</keyword>
<dbReference type="Proteomes" id="UP000244908">
    <property type="component" value="Chromosome"/>
</dbReference>
<evidence type="ECO:0000256" key="1">
    <source>
        <dbReference type="ARBA" id="ARBA00004429"/>
    </source>
</evidence>
<evidence type="ECO:0000256" key="10">
    <source>
        <dbReference type="ARBA" id="ARBA00060298"/>
    </source>
</evidence>
<dbReference type="OrthoDB" id="9771188at2"/>
<dbReference type="KEGG" id="lpv:HYN51_03480"/>
<dbReference type="SUPFAM" id="SSF161098">
    <property type="entry name" value="MetI-like"/>
    <property type="match status" value="1"/>
</dbReference>
<comment type="similarity">
    <text evidence="2">Belongs to the binding-protein-dependent transport system permease family. HisMQ subfamily.</text>
</comment>
<feature type="transmembrane region" description="Helical" evidence="13">
    <location>
        <begin position="20"/>
        <end position="44"/>
    </location>
</feature>
<gene>
    <name evidence="15" type="ORF">HYN51_03480</name>
</gene>
<evidence type="ECO:0000256" key="5">
    <source>
        <dbReference type="ARBA" id="ARBA00022519"/>
    </source>
</evidence>
<keyword evidence="8 13" id="KW-1133">Transmembrane helix</keyword>
<comment type="subunit">
    <text evidence="11">The complex is composed of two ATP-binding proteins (GltL), two transmembrane proteins (GltJ and GltK) and a solute-binding protein (GltI).</text>
</comment>
<keyword evidence="4" id="KW-1003">Cell membrane</keyword>
<evidence type="ECO:0000313" key="16">
    <source>
        <dbReference type="Proteomes" id="UP000244908"/>
    </source>
</evidence>
<name>A0A2Y9TVI2_9GAMM</name>
<keyword evidence="9 13" id="KW-0472">Membrane</keyword>
<keyword evidence="3 13" id="KW-0813">Transport</keyword>
<dbReference type="Gene3D" id="1.10.3720.10">
    <property type="entry name" value="MetI-like"/>
    <property type="match status" value="1"/>
</dbReference>
<feature type="transmembrane region" description="Helical" evidence="13">
    <location>
        <begin position="159"/>
        <end position="180"/>
    </location>
</feature>
<proteinExistence type="inferred from homology"/>
<dbReference type="PANTHER" id="PTHR30614:SF1">
    <property type="entry name" value="GLUTAMATE_ASPARTATE IMPORT PERMEASE PROTEIN GLTK"/>
    <property type="match status" value="1"/>
</dbReference>
<dbReference type="InterPro" id="IPR010065">
    <property type="entry name" value="AA_ABC_transptr_permease_3TM"/>
</dbReference>
<dbReference type="PROSITE" id="PS50928">
    <property type="entry name" value="ABC_TM1"/>
    <property type="match status" value="1"/>
</dbReference>
<evidence type="ECO:0000256" key="2">
    <source>
        <dbReference type="ARBA" id="ARBA00010072"/>
    </source>
</evidence>
<keyword evidence="5" id="KW-0997">Cell inner membrane</keyword>
<evidence type="ECO:0000256" key="8">
    <source>
        <dbReference type="ARBA" id="ARBA00022989"/>
    </source>
</evidence>
<dbReference type="Pfam" id="PF00528">
    <property type="entry name" value="BPD_transp_1"/>
    <property type="match status" value="1"/>
</dbReference>
<keyword evidence="7" id="KW-0029">Amino-acid transport</keyword>
<dbReference type="PANTHER" id="PTHR30614">
    <property type="entry name" value="MEMBRANE COMPONENT OF AMINO ACID ABC TRANSPORTER"/>
    <property type="match status" value="1"/>
</dbReference>
<dbReference type="GO" id="GO:0006865">
    <property type="term" value="P:amino acid transport"/>
    <property type="evidence" value="ECO:0007669"/>
    <property type="project" value="UniProtKB-KW"/>
</dbReference>
<dbReference type="RefSeq" id="WP_108899791.1">
    <property type="nucleotide sequence ID" value="NZ_CP029185.2"/>
</dbReference>
<protein>
    <recommendedName>
        <fullName evidence="12">Glutamate/aspartate import permease protein GltK</fullName>
    </recommendedName>
</protein>
<evidence type="ECO:0000256" key="4">
    <source>
        <dbReference type="ARBA" id="ARBA00022475"/>
    </source>
</evidence>
<dbReference type="CDD" id="cd06261">
    <property type="entry name" value="TM_PBP2"/>
    <property type="match status" value="1"/>
</dbReference>
<keyword evidence="6 13" id="KW-0812">Transmembrane</keyword>
<dbReference type="GO" id="GO:0022857">
    <property type="term" value="F:transmembrane transporter activity"/>
    <property type="evidence" value="ECO:0007669"/>
    <property type="project" value="InterPro"/>
</dbReference>
<accession>A0A2Y9TVI2</accession>
<feature type="domain" description="ABC transmembrane type-1" evidence="14">
    <location>
        <begin position="20"/>
        <end position="218"/>
    </location>
</feature>
<dbReference type="FunFam" id="1.10.3720.10:FF:000006">
    <property type="entry name" value="Glutamate/aspartate ABC transporter, permease protein GltK"/>
    <property type="match status" value="1"/>
</dbReference>
<comment type="function">
    <text evidence="10">Part of the ABC transporter complex GltIJKL involved in glutamate and aspartate uptake. Probably responsible for the translocation of the substrate across the membrane.</text>
</comment>
<dbReference type="AlphaFoldDB" id="A0A2Y9TVI2"/>
<evidence type="ECO:0000256" key="6">
    <source>
        <dbReference type="ARBA" id="ARBA00022692"/>
    </source>
</evidence>
<dbReference type="NCBIfam" id="TIGR01726">
    <property type="entry name" value="HEQRo_perm_3TM"/>
    <property type="match status" value="1"/>
</dbReference>
<evidence type="ECO:0000259" key="14">
    <source>
        <dbReference type="PROSITE" id="PS50928"/>
    </source>
</evidence>